<keyword evidence="5" id="KW-1185">Reference proteome</keyword>
<dbReference type="InterPro" id="IPR052169">
    <property type="entry name" value="CW_Biosynth-Accessory"/>
</dbReference>
<dbReference type="InterPro" id="IPR029052">
    <property type="entry name" value="Metallo-depent_PP-like"/>
</dbReference>
<dbReference type="InParanoid" id="A0A3G9JK03"/>
<proteinExistence type="inferred from homology"/>
<dbReference type="Gene3D" id="3.60.21.10">
    <property type="match status" value="1"/>
</dbReference>
<protein>
    <submittedName>
        <fullName evidence="4">Capsular polysaccharide biosynthesis protein</fullName>
    </submittedName>
</protein>
<dbReference type="EMBL" id="AP019309">
    <property type="protein sequence ID" value="BBH25323.1"/>
    <property type="molecule type" value="Genomic_DNA"/>
</dbReference>
<evidence type="ECO:0000256" key="2">
    <source>
        <dbReference type="SAM" id="SignalP"/>
    </source>
</evidence>
<accession>A0A3G9JK03</accession>
<dbReference type="PANTHER" id="PTHR33393:SF12">
    <property type="entry name" value="CAPSULE BIOSYNTHESIS PROTEIN CAPA"/>
    <property type="match status" value="1"/>
</dbReference>
<sequence length="342" mass="38297">MKKITCSFLSVMTILGLSMTGIQAQESATIVAVGDTMCHDSVNNTHYNKKTKRYDYSPIFKNVKHYFKDKTIAVANLETTMNPKRKVSGYPQFNSPSRLAKDLKDLGIDLTTTANNHCLDTGYQGIVSTIKILNQNKLAHTGTFTSQKARNTILMKNLNGIKTAFLAFTYETNGLRTNKSYAVNYIDKKEMKRQIGLAKKAGAQAIVVSMHWGIEYHTQPSREQKDLAKFLVKNGVNVILGSHPHVLQPMKRITVKDHGKVKKGFVIYSLGNFFSAQRKPHTQEAIILRLKLVKDQKGVHVGKVSYAPIYTGKHYQLQDLKAPKSSFAKKEKAAIQKIVGHV</sequence>
<dbReference type="PANTHER" id="PTHR33393">
    <property type="entry name" value="POLYGLUTAMINE SYNTHESIS ACCESSORY PROTEIN RV0574C-RELATED"/>
    <property type="match status" value="1"/>
</dbReference>
<dbReference type="FunCoup" id="A0A3G9JK03">
    <property type="interactions" value="9"/>
</dbReference>
<name>A0A3G9JK03_9FIRM</name>
<feature type="domain" description="Capsule synthesis protein CapA" evidence="3">
    <location>
        <begin position="29"/>
        <end position="277"/>
    </location>
</feature>
<feature type="signal peptide" evidence="2">
    <location>
        <begin position="1"/>
        <end position="24"/>
    </location>
</feature>
<dbReference type="KEGG" id="ebm:SG0102_02570"/>
<evidence type="ECO:0000313" key="4">
    <source>
        <dbReference type="EMBL" id="BBH25323.1"/>
    </source>
</evidence>
<dbReference type="Pfam" id="PF09587">
    <property type="entry name" value="PGA_cap"/>
    <property type="match status" value="1"/>
</dbReference>
<evidence type="ECO:0000256" key="1">
    <source>
        <dbReference type="ARBA" id="ARBA00005662"/>
    </source>
</evidence>
<gene>
    <name evidence="4" type="ORF">SG0102_02570</name>
</gene>
<dbReference type="SMART" id="SM00854">
    <property type="entry name" value="PGA_cap"/>
    <property type="match status" value="1"/>
</dbReference>
<dbReference type="AlphaFoldDB" id="A0A3G9JK03"/>
<comment type="similarity">
    <text evidence="1">Belongs to the CapA family.</text>
</comment>
<reference evidence="4 5" key="1">
    <citation type="submission" date="2018-11" db="EMBL/GenBank/DDBJ databases">
        <title>Novel Erysipelotrichaceae bacterium isolated from small intestine of a swine.</title>
        <authorList>
            <person name="Kim J.S."/>
            <person name="Choe H."/>
            <person name="Lee Y.R."/>
            <person name="Kim K.M."/>
            <person name="Park D.S."/>
        </authorList>
    </citation>
    <scope>NUCLEOTIDE SEQUENCE [LARGE SCALE GENOMIC DNA]</scope>
    <source>
        <strain evidence="4 5">SG0102</strain>
    </source>
</reference>
<dbReference type="RefSeq" id="WP_162300172.1">
    <property type="nucleotide sequence ID" value="NZ_AP019309.1"/>
</dbReference>
<evidence type="ECO:0000259" key="3">
    <source>
        <dbReference type="SMART" id="SM00854"/>
    </source>
</evidence>
<dbReference type="CDD" id="cd07381">
    <property type="entry name" value="MPP_CapA"/>
    <property type="match status" value="1"/>
</dbReference>
<evidence type="ECO:0000313" key="5">
    <source>
        <dbReference type="Proteomes" id="UP000268059"/>
    </source>
</evidence>
<organism evidence="4 5">
    <name type="scientific">Intestinibaculum porci</name>
    <dbReference type="NCBI Taxonomy" id="2487118"/>
    <lineage>
        <taxon>Bacteria</taxon>
        <taxon>Bacillati</taxon>
        <taxon>Bacillota</taxon>
        <taxon>Erysipelotrichia</taxon>
        <taxon>Erysipelotrichales</taxon>
        <taxon>Erysipelotrichaceae</taxon>
        <taxon>Intestinibaculum</taxon>
    </lineage>
</organism>
<dbReference type="SUPFAM" id="SSF56300">
    <property type="entry name" value="Metallo-dependent phosphatases"/>
    <property type="match status" value="1"/>
</dbReference>
<dbReference type="Proteomes" id="UP000268059">
    <property type="component" value="Chromosome"/>
</dbReference>
<dbReference type="InterPro" id="IPR019079">
    <property type="entry name" value="Capsule_synth_CapA"/>
</dbReference>
<keyword evidence="2" id="KW-0732">Signal</keyword>
<feature type="chain" id="PRO_5018205249" evidence="2">
    <location>
        <begin position="25"/>
        <end position="342"/>
    </location>
</feature>